<dbReference type="Proteomes" id="UP000765509">
    <property type="component" value="Unassembled WGS sequence"/>
</dbReference>
<evidence type="ECO:0000256" key="1">
    <source>
        <dbReference type="SAM" id="MobiDB-lite"/>
    </source>
</evidence>
<protein>
    <submittedName>
        <fullName evidence="2">Uncharacterized protein</fullName>
    </submittedName>
</protein>
<dbReference type="EMBL" id="AVOT02023396">
    <property type="protein sequence ID" value="MBW0513398.1"/>
    <property type="molecule type" value="Genomic_DNA"/>
</dbReference>
<feature type="compositionally biased region" description="Polar residues" evidence="1">
    <location>
        <begin position="1"/>
        <end position="16"/>
    </location>
</feature>
<keyword evidence="3" id="KW-1185">Reference proteome</keyword>
<feature type="region of interest" description="Disordered" evidence="1">
    <location>
        <begin position="1"/>
        <end position="131"/>
    </location>
</feature>
<accession>A0A9Q3HQ35</accession>
<gene>
    <name evidence="2" type="ORF">O181_053113</name>
</gene>
<organism evidence="2 3">
    <name type="scientific">Austropuccinia psidii MF-1</name>
    <dbReference type="NCBI Taxonomy" id="1389203"/>
    <lineage>
        <taxon>Eukaryota</taxon>
        <taxon>Fungi</taxon>
        <taxon>Dikarya</taxon>
        <taxon>Basidiomycota</taxon>
        <taxon>Pucciniomycotina</taxon>
        <taxon>Pucciniomycetes</taxon>
        <taxon>Pucciniales</taxon>
        <taxon>Sphaerophragmiaceae</taxon>
        <taxon>Austropuccinia</taxon>
    </lineage>
</organism>
<feature type="compositionally biased region" description="Pro residues" evidence="1">
    <location>
        <begin position="63"/>
        <end position="76"/>
    </location>
</feature>
<evidence type="ECO:0000313" key="2">
    <source>
        <dbReference type="EMBL" id="MBW0513398.1"/>
    </source>
</evidence>
<evidence type="ECO:0000313" key="3">
    <source>
        <dbReference type="Proteomes" id="UP000765509"/>
    </source>
</evidence>
<sequence length="131" mass="14602">MKPFTFCQNNPSLSLKNQKKALTRTSSQSSIDSESSDEQTSPLTQISPQAVSSQCHHNKSNGPIPPPPKVVIPRPDPYVSLPSSKSTSEERSSEESDEVPHTKVNPERFSRWLFRSESPIQPSPTRKIPTF</sequence>
<feature type="compositionally biased region" description="Polar residues" evidence="1">
    <location>
        <begin position="42"/>
        <end position="55"/>
    </location>
</feature>
<comment type="caution">
    <text evidence="2">The sequence shown here is derived from an EMBL/GenBank/DDBJ whole genome shotgun (WGS) entry which is preliminary data.</text>
</comment>
<reference evidence="2" key="1">
    <citation type="submission" date="2021-03" db="EMBL/GenBank/DDBJ databases">
        <title>Draft genome sequence of rust myrtle Austropuccinia psidii MF-1, a brazilian biotype.</title>
        <authorList>
            <person name="Quecine M.C."/>
            <person name="Pachon D.M.R."/>
            <person name="Bonatelli M.L."/>
            <person name="Correr F.H."/>
            <person name="Franceschini L.M."/>
            <person name="Leite T.F."/>
            <person name="Margarido G.R.A."/>
            <person name="Almeida C.A."/>
            <person name="Ferrarezi J.A."/>
            <person name="Labate C.A."/>
        </authorList>
    </citation>
    <scope>NUCLEOTIDE SEQUENCE</scope>
    <source>
        <strain evidence="2">MF-1</strain>
    </source>
</reference>
<dbReference type="AlphaFoldDB" id="A0A9Q3HQ35"/>
<feature type="compositionally biased region" description="Low complexity" evidence="1">
    <location>
        <begin position="25"/>
        <end position="41"/>
    </location>
</feature>
<feature type="compositionally biased region" description="Basic and acidic residues" evidence="1">
    <location>
        <begin position="87"/>
        <end position="110"/>
    </location>
</feature>
<name>A0A9Q3HQ35_9BASI</name>
<proteinExistence type="predicted"/>